<dbReference type="EMBL" id="JZEE01000628">
    <property type="protein sequence ID" value="KJK62188.1"/>
    <property type="molecule type" value="Genomic_DNA"/>
</dbReference>
<name>A0A0F0I887_ASPPU</name>
<evidence type="ECO:0000256" key="5">
    <source>
        <dbReference type="ARBA" id="ARBA00023163"/>
    </source>
</evidence>
<reference evidence="7 8" key="1">
    <citation type="submission" date="2015-02" db="EMBL/GenBank/DDBJ databases">
        <title>Draft genome sequence of Aspergillus parasiticus SU-1.</title>
        <authorList>
            <person name="Yu J."/>
            <person name="Fedorova N."/>
            <person name="Yin Y."/>
            <person name="Losada L."/>
            <person name="Zafar N."/>
            <person name="Taujale R."/>
            <person name="Ehrlich K.C."/>
            <person name="Bhatnagar D."/>
            <person name="Cleveland T.E."/>
            <person name="Bennett J.W."/>
            <person name="Nierman W.C."/>
        </authorList>
    </citation>
    <scope>NUCLEOTIDE SEQUENCE [LARGE SCALE GENOMIC DNA]</scope>
    <source>
        <strain evidence="8">ATCC 56775 / NRRL 5862 / SRRC 143 / SU-1</strain>
    </source>
</reference>
<organism evidence="7 8">
    <name type="scientific">Aspergillus parasiticus (strain ATCC 56775 / NRRL 5862 / SRRC 143 / SU-1)</name>
    <dbReference type="NCBI Taxonomy" id="1403190"/>
    <lineage>
        <taxon>Eukaryota</taxon>
        <taxon>Fungi</taxon>
        <taxon>Dikarya</taxon>
        <taxon>Ascomycota</taxon>
        <taxon>Pezizomycotina</taxon>
        <taxon>Eurotiomycetes</taxon>
        <taxon>Eurotiomycetidae</taxon>
        <taxon>Eurotiales</taxon>
        <taxon>Aspergillaceae</taxon>
        <taxon>Aspergillus</taxon>
        <taxon>Aspergillus subgen. Circumdati</taxon>
    </lineage>
</organism>
<keyword evidence="4" id="KW-0010">Activator</keyword>
<dbReference type="Pfam" id="PF02805">
    <property type="entry name" value="Ada_Zn_binding"/>
    <property type="match status" value="1"/>
</dbReference>
<dbReference type="Gene3D" id="3.40.10.10">
    <property type="entry name" value="DNA Methylphosphotriester Repair Domain"/>
    <property type="match status" value="1"/>
</dbReference>
<sequence>MDQENRPLKLPRLPRCASPALSATARWQAVVHRDATAESFVYAVFTTKIYCRPSCPARLARRANVQFYDTPSQAEKAGFRPCKRCKPQTLLAVNPQAQMIQRACKTIQAEIATGSKPTLRELANQACLTPSHFHRVFKKLVGVTPGQYAAAILKGDPKGPLDDCSPNLNITELKPWGTGSNNHEPFLSSGLEGAHRFNSGDTMCWNDFDTLIAAEAEIDSEFDAQFMEDFILLPMEDAAGAAEHHSQDIGDVLLQHKQTSRLDGAIHFAGVETVMPS</sequence>
<evidence type="ECO:0000256" key="2">
    <source>
        <dbReference type="ARBA" id="ARBA00022603"/>
    </source>
</evidence>
<dbReference type="InterPro" id="IPR018060">
    <property type="entry name" value="HTH_AraC"/>
</dbReference>
<dbReference type="Gene3D" id="1.10.10.60">
    <property type="entry name" value="Homeodomain-like"/>
    <property type="match status" value="1"/>
</dbReference>
<dbReference type="SUPFAM" id="SSF57884">
    <property type="entry name" value="Ada DNA repair protein, N-terminal domain (N-Ada 10)"/>
    <property type="match status" value="1"/>
</dbReference>
<dbReference type="SUPFAM" id="SSF46689">
    <property type="entry name" value="Homeodomain-like"/>
    <property type="match status" value="1"/>
</dbReference>
<dbReference type="PROSITE" id="PS01124">
    <property type="entry name" value="HTH_ARAC_FAMILY_2"/>
    <property type="match status" value="1"/>
</dbReference>
<keyword evidence="2" id="KW-0489">Methyltransferase</keyword>
<dbReference type="GO" id="GO:0003700">
    <property type="term" value="F:DNA-binding transcription factor activity"/>
    <property type="evidence" value="ECO:0007669"/>
    <property type="project" value="InterPro"/>
</dbReference>
<dbReference type="AlphaFoldDB" id="A0A0F0I887"/>
<evidence type="ECO:0000313" key="8">
    <source>
        <dbReference type="Proteomes" id="UP000033540"/>
    </source>
</evidence>
<dbReference type="GO" id="GO:0032259">
    <property type="term" value="P:methylation"/>
    <property type="evidence" value="ECO:0007669"/>
    <property type="project" value="UniProtKB-KW"/>
</dbReference>
<evidence type="ECO:0000256" key="4">
    <source>
        <dbReference type="ARBA" id="ARBA00023159"/>
    </source>
</evidence>
<comment type="cofactor">
    <cofactor evidence="1">
        <name>Zn(2+)</name>
        <dbReference type="ChEBI" id="CHEBI:29105"/>
    </cofactor>
</comment>
<protein>
    <submittedName>
        <fullName evidence="7">Metal binding domain of Ada</fullName>
    </submittedName>
</protein>
<evidence type="ECO:0000313" key="7">
    <source>
        <dbReference type="EMBL" id="KJK62188.1"/>
    </source>
</evidence>
<dbReference type="Pfam" id="PF00165">
    <property type="entry name" value="HTH_AraC"/>
    <property type="match status" value="1"/>
</dbReference>
<gene>
    <name evidence="7" type="ORF">P875_00095604</name>
</gene>
<evidence type="ECO:0000256" key="1">
    <source>
        <dbReference type="ARBA" id="ARBA00001947"/>
    </source>
</evidence>
<keyword evidence="3" id="KW-0805">Transcription regulation</keyword>
<dbReference type="GO" id="GO:0043565">
    <property type="term" value="F:sequence-specific DNA binding"/>
    <property type="evidence" value="ECO:0007669"/>
    <property type="project" value="InterPro"/>
</dbReference>
<feature type="domain" description="HTH araC/xylS-type" evidence="6">
    <location>
        <begin position="101"/>
        <end position="148"/>
    </location>
</feature>
<evidence type="ECO:0000259" key="6">
    <source>
        <dbReference type="PROSITE" id="PS01124"/>
    </source>
</evidence>
<evidence type="ECO:0000256" key="3">
    <source>
        <dbReference type="ARBA" id="ARBA00023015"/>
    </source>
</evidence>
<comment type="caution">
    <text evidence="7">The sequence shown here is derived from an EMBL/GenBank/DDBJ whole genome shotgun (WGS) entry which is preliminary data.</text>
</comment>
<accession>A0A0F0I887</accession>
<dbReference type="OrthoDB" id="2447880at2759"/>
<keyword evidence="2" id="KW-0808">Transferase</keyword>
<dbReference type="STRING" id="1403190.A0A0F0I887"/>
<dbReference type="GO" id="GO:0006281">
    <property type="term" value="P:DNA repair"/>
    <property type="evidence" value="ECO:0007669"/>
    <property type="project" value="InterPro"/>
</dbReference>
<dbReference type="InterPro" id="IPR035451">
    <property type="entry name" value="Ada-like_dom_sf"/>
</dbReference>
<dbReference type="InterPro" id="IPR004026">
    <property type="entry name" value="Ada_DNA_repair_Zn-bd"/>
</dbReference>
<dbReference type="GO" id="GO:0008270">
    <property type="term" value="F:zinc ion binding"/>
    <property type="evidence" value="ECO:0007669"/>
    <property type="project" value="InterPro"/>
</dbReference>
<keyword evidence="5" id="KW-0804">Transcription</keyword>
<dbReference type="GO" id="GO:0008168">
    <property type="term" value="F:methyltransferase activity"/>
    <property type="evidence" value="ECO:0007669"/>
    <property type="project" value="UniProtKB-KW"/>
</dbReference>
<dbReference type="Proteomes" id="UP000033540">
    <property type="component" value="Unassembled WGS sequence"/>
</dbReference>
<dbReference type="InterPro" id="IPR009057">
    <property type="entry name" value="Homeodomain-like_sf"/>
</dbReference>
<proteinExistence type="predicted"/>